<evidence type="ECO:0000313" key="2">
    <source>
        <dbReference type="Proteomes" id="UP000029453"/>
    </source>
</evidence>
<keyword evidence="2" id="KW-1185">Reference proteome</keyword>
<dbReference type="AlphaFoldDB" id="M9M590"/>
<evidence type="ECO:0000313" key="1">
    <source>
        <dbReference type="EMBL" id="GAC42513.1"/>
    </source>
</evidence>
<gene>
    <name evidence="1" type="ORF">PPOP_1870</name>
</gene>
<organism evidence="1 2">
    <name type="scientific">Paenibacillus popilliae ATCC 14706</name>
    <dbReference type="NCBI Taxonomy" id="1212764"/>
    <lineage>
        <taxon>Bacteria</taxon>
        <taxon>Bacillati</taxon>
        <taxon>Bacillota</taxon>
        <taxon>Bacilli</taxon>
        <taxon>Bacillales</taxon>
        <taxon>Paenibacillaceae</taxon>
        <taxon>Paenibacillus</taxon>
    </lineage>
</organism>
<sequence>MRGLKFICEDCIDNSTFVASYVDAWIEMLMLSLLVSVVDVASYVDAWIEIYMILAVSNGGYTSHPMWMRGLKY</sequence>
<comment type="caution">
    <text evidence="1">The sequence shown here is derived from an EMBL/GenBank/DDBJ whole genome shotgun (WGS) entry which is preliminary data.</text>
</comment>
<dbReference type="Proteomes" id="UP000029453">
    <property type="component" value="Unassembled WGS sequence"/>
</dbReference>
<accession>M9M590</accession>
<name>M9M590_PAEPP</name>
<protein>
    <submittedName>
        <fullName evidence="1">Uncharacterized protein conserved in bacteria</fullName>
    </submittedName>
</protein>
<reference evidence="1 2" key="1">
    <citation type="submission" date="2012-10" db="EMBL/GenBank/DDBJ databases">
        <title>Draft Genome Sequence of Paenibacillus popilliae ATCC 14706T.</title>
        <authorList>
            <person name="Iiyama K."/>
            <person name="Mori K."/>
            <person name="Mon H."/>
            <person name="Chieda Y."/>
            <person name="Lee J.M."/>
            <person name="Kusakabe T."/>
            <person name="Tashiro K."/>
            <person name="Asano S."/>
            <person name="Yasunaga-Aoki C."/>
            <person name="Shimizu S."/>
        </authorList>
    </citation>
    <scope>NUCLEOTIDE SEQUENCE [LARGE SCALE GENOMIC DNA]</scope>
    <source>
        <strain evidence="1 2">ATCC 14706</strain>
    </source>
</reference>
<proteinExistence type="predicted"/>
<dbReference type="EMBL" id="BALG01000105">
    <property type="protein sequence ID" value="GAC42513.1"/>
    <property type="molecule type" value="Genomic_DNA"/>
</dbReference>